<dbReference type="GO" id="GO:0030897">
    <property type="term" value="C:HOPS complex"/>
    <property type="evidence" value="ECO:0007669"/>
    <property type="project" value="UniProtKB-UniRule"/>
</dbReference>
<evidence type="ECO:0000256" key="5">
    <source>
        <dbReference type="ARBA" id="ARBA00022927"/>
    </source>
</evidence>
<dbReference type="InterPro" id="IPR057779">
    <property type="entry name" value="Znf_RING_Vps41"/>
</dbReference>
<evidence type="ECO:0000256" key="9">
    <source>
        <dbReference type="PROSITE-ProRule" id="PRU01006"/>
    </source>
</evidence>
<evidence type="ECO:0000256" key="8">
    <source>
        <dbReference type="PROSITE-ProRule" id="PRU00221"/>
    </source>
</evidence>
<dbReference type="Pfam" id="PF23556">
    <property type="entry name" value="TPR_Vps41"/>
    <property type="match status" value="1"/>
</dbReference>
<keyword evidence="4 7" id="KW-0813">Transport</keyword>
<dbReference type="PANTHER" id="PTHR12616:SF1">
    <property type="entry name" value="VACUOLAR PROTEIN SORTING-ASSOCIATED PROTEIN 41 HOMOLOG"/>
    <property type="match status" value="1"/>
</dbReference>
<gene>
    <name evidence="12" type="ORF">R1flu_003458</name>
</gene>
<dbReference type="InterPro" id="IPR057780">
    <property type="entry name" value="Beta-prop_Vps41"/>
</dbReference>
<dbReference type="GO" id="GO:0005770">
    <property type="term" value="C:late endosome"/>
    <property type="evidence" value="ECO:0007669"/>
    <property type="project" value="UniProtKB-SubCell"/>
</dbReference>
<dbReference type="InterPro" id="IPR000547">
    <property type="entry name" value="Clathrin_H-chain/VPS_repeat"/>
</dbReference>
<dbReference type="Gene3D" id="2.130.10.10">
    <property type="entry name" value="YVTN repeat-like/Quinoprotein amine dehydrogenase"/>
    <property type="match status" value="1"/>
</dbReference>
<dbReference type="GO" id="GO:0005794">
    <property type="term" value="C:Golgi apparatus"/>
    <property type="evidence" value="ECO:0007669"/>
    <property type="project" value="UniProtKB-SubCell"/>
</dbReference>
<dbReference type="AlphaFoldDB" id="A0ABD1Y963"/>
<dbReference type="Pfam" id="PF23411">
    <property type="entry name" value="Beta-prop_Vps41"/>
    <property type="match status" value="1"/>
</dbReference>
<dbReference type="InterPro" id="IPR016902">
    <property type="entry name" value="Vps41"/>
</dbReference>
<feature type="compositionally biased region" description="Acidic residues" evidence="10">
    <location>
        <begin position="14"/>
        <end position="37"/>
    </location>
</feature>
<evidence type="ECO:0000256" key="6">
    <source>
        <dbReference type="ARBA" id="ARBA00029538"/>
    </source>
</evidence>
<dbReference type="SUPFAM" id="SSF57850">
    <property type="entry name" value="RING/U-box"/>
    <property type="match status" value="1"/>
</dbReference>
<dbReference type="Pfam" id="PF23555">
    <property type="entry name" value="zf-RING_Vps41"/>
    <property type="match status" value="1"/>
</dbReference>
<dbReference type="EMBL" id="JBHFFA010000006">
    <property type="protein sequence ID" value="KAL2623253.1"/>
    <property type="molecule type" value="Genomic_DNA"/>
</dbReference>
<dbReference type="SUPFAM" id="SSF50978">
    <property type="entry name" value="WD40 repeat-like"/>
    <property type="match status" value="1"/>
</dbReference>
<accession>A0ABD1Y963</accession>
<feature type="repeat" description="WD" evidence="8">
    <location>
        <begin position="92"/>
        <end position="122"/>
    </location>
</feature>
<dbReference type="GO" id="GO:0006886">
    <property type="term" value="P:intracellular protein transport"/>
    <property type="evidence" value="ECO:0007669"/>
    <property type="project" value="UniProtKB-UniRule"/>
</dbReference>
<feature type="repeat" description="CHCR" evidence="9">
    <location>
        <begin position="633"/>
        <end position="778"/>
    </location>
</feature>
<evidence type="ECO:0000256" key="7">
    <source>
        <dbReference type="PIRNR" id="PIRNR028921"/>
    </source>
</evidence>
<dbReference type="InterPro" id="IPR001680">
    <property type="entry name" value="WD40_rpt"/>
</dbReference>
<evidence type="ECO:0000313" key="12">
    <source>
        <dbReference type="EMBL" id="KAL2623253.1"/>
    </source>
</evidence>
<keyword evidence="5 7" id="KW-0653">Protein transport</keyword>
<feature type="domain" description="RING-type" evidence="11">
    <location>
        <begin position="901"/>
        <end position="986"/>
    </location>
</feature>
<organism evidence="12 13">
    <name type="scientific">Riccia fluitans</name>
    <dbReference type="NCBI Taxonomy" id="41844"/>
    <lineage>
        <taxon>Eukaryota</taxon>
        <taxon>Viridiplantae</taxon>
        <taxon>Streptophyta</taxon>
        <taxon>Embryophyta</taxon>
        <taxon>Marchantiophyta</taxon>
        <taxon>Marchantiopsida</taxon>
        <taxon>Marchantiidae</taxon>
        <taxon>Marchantiales</taxon>
        <taxon>Ricciaceae</taxon>
        <taxon>Riccia</taxon>
    </lineage>
</organism>
<comment type="similarity">
    <text evidence="3 7">Belongs to the VPS41 family.</text>
</comment>
<dbReference type="PROSITE" id="PS50082">
    <property type="entry name" value="WD_REPEATS_2"/>
    <property type="match status" value="1"/>
</dbReference>
<evidence type="ECO:0000256" key="3">
    <source>
        <dbReference type="ARBA" id="ARBA00009582"/>
    </source>
</evidence>
<evidence type="ECO:0000259" key="11">
    <source>
        <dbReference type="SMART" id="SM00184"/>
    </source>
</evidence>
<dbReference type="InterPro" id="IPR036322">
    <property type="entry name" value="WD40_repeat_dom_sf"/>
</dbReference>
<proteinExistence type="inferred from homology"/>
<dbReference type="SMART" id="SM00184">
    <property type="entry name" value="RING"/>
    <property type="match status" value="1"/>
</dbReference>
<dbReference type="InterPro" id="IPR015943">
    <property type="entry name" value="WD40/YVTN_repeat-like_dom_sf"/>
</dbReference>
<keyword evidence="8" id="KW-0853">WD repeat</keyword>
<dbReference type="PANTHER" id="PTHR12616">
    <property type="entry name" value="VACUOLAR PROTEIN SORTING VPS41"/>
    <property type="match status" value="1"/>
</dbReference>
<dbReference type="PIRSF" id="PIRSF028921">
    <property type="entry name" value="VPS41"/>
    <property type="match status" value="1"/>
</dbReference>
<dbReference type="GO" id="GO:0030136">
    <property type="term" value="C:clathrin-coated vesicle"/>
    <property type="evidence" value="ECO:0007669"/>
    <property type="project" value="UniProtKB-SubCell"/>
</dbReference>
<comment type="function">
    <text evidence="7">Required for vacuolar assembly and vacuolar traffic.</text>
</comment>
<evidence type="ECO:0000256" key="4">
    <source>
        <dbReference type="ARBA" id="ARBA00022448"/>
    </source>
</evidence>
<dbReference type="Gene3D" id="1.25.40.10">
    <property type="entry name" value="Tetratricopeptide repeat domain"/>
    <property type="match status" value="1"/>
</dbReference>
<sequence>MAKEHITAVVQDGVDGDDELDDEEDAEEEEEDTSSDEGEPRLKYQRMGGSVPSLLSGDSASCLTVAERMIALGTHEGTVYLLDYQGNEVKRFAAHSATVNELSFDAEGEFIGSCSDDGSVVINSLYTDEKEKFEYHRPMKAVALDPDYSRKSSKQFAAGGLAGQLLFNTKGWFGNADQVLHSGEGPVHAVKWRTTVIAWANDMGVKLYDTATHQRITFIDRPTGSPRAELLRPHLIWQDDALLVIGWANCVKVAALRTKDGRNGSAAGDVLGLGWKGSAGSGNKHVDVVAVIDTDYYISGLAPYSSDALVVLAYIPDVEAAGSGEATAAVADAAATSPPATVAPVKQGHAQRPDVRIVTWKNDELSTDSLSIHGYEHYKAKDYLLGHTPYSGSCNSEGQWPAGDEPLYYVVSPKDVVIARPRDAEDHISWLLNHGQHEKALAAVEAGKARPELMEEVGSRYLDHLLLERQYAQAASLCPKLLRGSAPAWERWVFHFAHLRQLPVLAPYIPTSNPQLRDTVYEVVLNALLTNYAYHEQLLTTIRTWPTNLYSHSTIITAIQLQLGTSSTSDALKAALAELYRMDEEYSKALALYVELQRPDVFAFVEEHNLQADIHDKVVNLMKLDPKRTVSLLIQQSDTISASEVVGQLTKGGPDQRHFLHAYLHALFEKDPYAGREFHDMQVELYADFEPRLLLPFLRSSQHFNLDKAYEICTKRGLTRERVFLLGRMGNVKEALGLIINKLQDMEEAIKFISAQHDEELWEELINQSLRHPELVGALLEHTVGNIDPLQVLHKVPCGLPIPRLRDRLVKIITDYRTETSLRRGCNEILKADCVDLLVRYYDEARHAIRVGGSDNGLKGQSNGQNGAIPTAPTMNLVNSGNLRGTKTGRISSTISGSGLCCICLDPVALQNVAVVAFFCSHAYHVTCLNDTSGIRSQGPDAKKEVSKDLAFRIGQGLSTASLYDHGDEEEEEGESGSPPMRCILCTTASAKNKEAINDRKKASAQATSNGWAA</sequence>
<dbReference type="InterPro" id="IPR045111">
    <property type="entry name" value="Vps41/Vps8"/>
</dbReference>
<evidence type="ECO:0000313" key="13">
    <source>
        <dbReference type="Proteomes" id="UP001605036"/>
    </source>
</evidence>
<keyword evidence="13" id="KW-1185">Reference proteome</keyword>
<dbReference type="SMART" id="SM00299">
    <property type="entry name" value="CLH"/>
    <property type="match status" value="1"/>
</dbReference>
<feature type="region of interest" description="Disordered" evidence="10">
    <location>
        <begin position="1"/>
        <end position="50"/>
    </location>
</feature>
<dbReference type="InterPro" id="IPR011990">
    <property type="entry name" value="TPR-like_helical_dom_sf"/>
</dbReference>
<comment type="subcellular location">
    <subcellularLocation>
        <location evidence="1">Cytoplasmic vesicle</location>
        <location evidence="1">Clathrin-coated vesicle</location>
    </subcellularLocation>
    <subcellularLocation>
        <location evidence="2">Late endosome</location>
    </subcellularLocation>
</comment>
<name>A0ABD1Y963_9MARC</name>
<evidence type="ECO:0000256" key="10">
    <source>
        <dbReference type="SAM" id="MobiDB-lite"/>
    </source>
</evidence>
<dbReference type="GO" id="GO:0034058">
    <property type="term" value="P:endosomal vesicle fusion"/>
    <property type="evidence" value="ECO:0007669"/>
    <property type="project" value="UniProtKB-UniRule"/>
</dbReference>
<comment type="caution">
    <text evidence="12">The sequence shown here is derived from an EMBL/GenBank/DDBJ whole genome shotgun (WGS) entry which is preliminary data.</text>
</comment>
<evidence type="ECO:0000256" key="1">
    <source>
        <dbReference type="ARBA" id="ARBA00004132"/>
    </source>
</evidence>
<dbReference type="Proteomes" id="UP001605036">
    <property type="component" value="Unassembled WGS sequence"/>
</dbReference>
<dbReference type="SMART" id="SM00320">
    <property type="entry name" value="WD40"/>
    <property type="match status" value="2"/>
</dbReference>
<protein>
    <recommendedName>
        <fullName evidence="6 7">Vacuolar protein sorting-associated protein 41 homolog</fullName>
    </recommendedName>
</protein>
<reference evidence="12 13" key="1">
    <citation type="submission" date="2024-09" db="EMBL/GenBank/DDBJ databases">
        <title>Chromosome-scale assembly of Riccia fluitans.</title>
        <authorList>
            <person name="Paukszto L."/>
            <person name="Sawicki J."/>
            <person name="Karawczyk K."/>
            <person name="Piernik-Szablinska J."/>
            <person name="Szczecinska M."/>
            <person name="Mazdziarz M."/>
        </authorList>
    </citation>
    <scope>NUCLEOTIDE SEQUENCE [LARGE SCALE GENOMIC DNA]</scope>
    <source>
        <strain evidence="12">Rf_01</strain>
        <tissue evidence="12">Aerial parts of the thallus</tissue>
    </source>
</reference>
<dbReference type="InterPro" id="IPR001841">
    <property type="entry name" value="Znf_RING"/>
</dbReference>
<dbReference type="PROSITE" id="PS50236">
    <property type="entry name" value="CHCR"/>
    <property type="match status" value="1"/>
</dbReference>
<evidence type="ECO:0000256" key="2">
    <source>
        <dbReference type="ARBA" id="ARBA00004603"/>
    </source>
</evidence>